<keyword evidence="5" id="KW-1185">Reference proteome</keyword>
<evidence type="ECO:0000313" key="5">
    <source>
        <dbReference type="Proteomes" id="UP001230685"/>
    </source>
</evidence>
<dbReference type="Pfam" id="PF00072">
    <property type="entry name" value="Response_reg"/>
    <property type="match status" value="1"/>
</dbReference>
<protein>
    <submittedName>
        <fullName evidence="4">Response regulator</fullName>
    </submittedName>
</protein>
<dbReference type="SMART" id="SM00448">
    <property type="entry name" value="REC"/>
    <property type="match status" value="1"/>
</dbReference>
<dbReference type="SUPFAM" id="SSF52172">
    <property type="entry name" value="CheY-like"/>
    <property type="match status" value="1"/>
</dbReference>
<organism evidence="4 5">
    <name type="scientific">Sphingomonas aurea</name>
    <dbReference type="NCBI Taxonomy" id="3063994"/>
    <lineage>
        <taxon>Bacteria</taxon>
        <taxon>Pseudomonadati</taxon>
        <taxon>Pseudomonadota</taxon>
        <taxon>Alphaproteobacteria</taxon>
        <taxon>Sphingomonadales</taxon>
        <taxon>Sphingomonadaceae</taxon>
        <taxon>Sphingomonas</taxon>
    </lineage>
</organism>
<feature type="domain" description="Response regulatory" evidence="3">
    <location>
        <begin position="5"/>
        <end position="123"/>
    </location>
</feature>
<evidence type="ECO:0000256" key="1">
    <source>
        <dbReference type="ARBA" id="ARBA00022553"/>
    </source>
</evidence>
<reference evidence="4 5" key="1">
    <citation type="submission" date="2023-07" db="EMBL/GenBank/DDBJ databases">
        <authorList>
            <person name="Kim M.K."/>
        </authorList>
    </citation>
    <scope>NUCLEOTIDE SEQUENCE [LARGE SCALE GENOMIC DNA]</scope>
    <source>
        <strain evidence="4 5">KR1UV-12</strain>
    </source>
</reference>
<dbReference type="InterPro" id="IPR001789">
    <property type="entry name" value="Sig_transdc_resp-reg_receiver"/>
</dbReference>
<evidence type="ECO:0000259" key="3">
    <source>
        <dbReference type="PROSITE" id="PS50110"/>
    </source>
</evidence>
<sequence length="131" mass="13854">MTPLAILYVDDDEDIRHIVRLSLALDGGIALQTAGTAAEALVLLDRGPPPQVALLDVMMPGTDGLALLTLLRARPDTATLPVIFMTAKGRPADAALYRARGALGMILKPFDPLDLANQIRTLMQAGPNESG</sequence>
<name>A0ABT9EG83_9SPHN</name>
<dbReference type="InterPro" id="IPR011006">
    <property type="entry name" value="CheY-like_superfamily"/>
</dbReference>
<gene>
    <name evidence="4" type="ORF">Q5H91_01030</name>
</gene>
<dbReference type="InterPro" id="IPR050595">
    <property type="entry name" value="Bact_response_regulator"/>
</dbReference>
<dbReference type="Proteomes" id="UP001230685">
    <property type="component" value="Unassembled WGS sequence"/>
</dbReference>
<accession>A0ABT9EG83</accession>
<keyword evidence="1 2" id="KW-0597">Phosphoprotein</keyword>
<dbReference type="PANTHER" id="PTHR44591:SF3">
    <property type="entry name" value="RESPONSE REGULATORY DOMAIN-CONTAINING PROTEIN"/>
    <property type="match status" value="1"/>
</dbReference>
<dbReference type="RefSeq" id="WP_305171371.1">
    <property type="nucleotide sequence ID" value="NZ_JAUUDS010000001.1"/>
</dbReference>
<comment type="caution">
    <text evidence="4">The sequence shown here is derived from an EMBL/GenBank/DDBJ whole genome shotgun (WGS) entry which is preliminary data.</text>
</comment>
<evidence type="ECO:0000313" key="4">
    <source>
        <dbReference type="EMBL" id="MDP1025786.1"/>
    </source>
</evidence>
<evidence type="ECO:0000256" key="2">
    <source>
        <dbReference type="PROSITE-ProRule" id="PRU00169"/>
    </source>
</evidence>
<dbReference type="EMBL" id="JAUUDS010000001">
    <property type="protein sequence ID" value="MDP1025786.1"/>
    <property type="molecule type" value="Genomic_DNA"/>
</dbReference>
<dbReference type="PROSITE" id="PS50110">
    <property type="entry name" value="RESPONSE_REGULATORY"/>
    <property type="match status" value="1"/>
</dbReference>
<dbReference type="PANTHER" id="PTHR44591">
    <property type="entry name" value="STRESS RESPONSE REGULATOR PROTEIN 1"/>
    <property type="match status" value="1"/>
</dbReference>
<feature type="modified residue" description="4-aspartylphosphate" evidence="2">
    <location>
        <position position="56"/>
    </location>
</feature>
<dbReference type="Gene3D" id="3.40.50.2300">
    <property type="match status" value="1"/>
</dbReference>
<proteinExistence type="predicted"/>